<dbReference type="AlphaFoldDB" id="A0A1X1LKL8"/>
<dbReference type="EMBL" id="CP104951">
    <property type="protein sequence ID" value="UYA94334.1"/>
    <property type="molecule type" value="Genomic_DNA"/>
</dbReference>
<reference evidence="1 7" key="3">
    <citation type="submission" date="2020-08" db="EMBL/GenBank/DDBJ databases">
        <title>Draft genome sequences of isolates of diverse host origin from the E. coli Reference Center.</title>
        <authorList>
            <person name="Lacher D.W."/>
            <person name="Mammel M.K."/>
            <person name="Gangiredla J."/>
            <person name="Gebru S.T."/>
            <person name="Barnaba T.J."/>
            <person name="Majowicz S.A."/>
            <person name="Dudley E.G."/>
        </authorList>
    </citation>
    <scope>NUCLEOTIDE SEQUENCE [LARGE SCALE GENOMIC DNA]</scope>
    <source>
        <strain evidence="1 7">10.0349</strain>
    </source>
</reference>
<reference evidence="4" key="4">
    <citation type="submission" date="2022-09" db="EMBL/GenBank/DDBJ databases">
        <title>Emergence of IncN[pMLST15] plasmids harboring a novel non-Tn4401-elements driving KPC-2 carbapenem-resistance.</title>
        <authorList>
            <person name="Yao Y."/>
            <person name="Falgenhauer L."/>
            <person name="Falgenhauer J."/>
            <person name="Imirzalioglu C."/>
            <person name="Chakraborty T."/>
        </authorList>
    </citation>
    <scope>NUCLEOTIDE SEQUENCE</scope>
    <source>
        <strain evidence="4">NRZ-32009</strain>
        <plasmid evidence="4">pEC32009-KPC2</plasmid>
    </source>
</reference>
<evidence type="ECO:0000313" key="4">
    <source>
        <dbReference type="EMBL" id="UYA94334.1"/>
    </source>
</evidence>
<dbReference type="Proteomes" id="UP000512182">
    <property type="component" value="Chromosome"/>
</dbReference>
<organism evidence="1 7">
    <name type="scientific">Escherichia coli</name>
    <dbReference type="NCBI Taxonomy" id="562"/>
    <lineage>
        <taxon>Bacteria</taxon>
        <taxon>Pseudomonadati</taxon>
        <taxon>Pseudomonadota</taxon>
        <taxon>Gammaproteobacteria</taxon>
        <taxon>Enterobacterales</taxon>
        <taxon>Enterobacteriaceae</taxon>
        <taxon>Escherichia</taxon>
    </lineage>
</organism>
<evidence type="ECO:0000313" key="5">
    <source>
        <dbReference type="Proteomes" id="UP000290652"/>
    </source>
</evidence>
<proteinExistence type="predicted"/>
<dbReference type="RefSeq" id="WP_001325013.1">
    <property type="nucleotide sequence ID" value="NZ_AP026903.1"/>
</dbReference>
<evidence type="ECO:0000313" key="7">
    <source>
        <dbReference type="Proteomes" id="UP000531761"/>
    </source>
</evidence>
<dbReference type="Proteomes" id="UP000531761">
    <property type="component" value="Unassembled WGS sequence"/>
</dbReference>
<dbReference type="EMBL" id="SCIU01000008">
    <property type="protein sequence ID" value="RXB32449.1"/>
    <property type="molecule type" value="Genomic_DNA"/>
</dbReference>
<protein>
    <submittedName>
        <fullName evidence="1">Toxin-antitoxin system, toxin component</fullName>
    </submittedName>
</protein>
<reference evidence="2 6" key="2">
    <citation type="submission" date="2020-06" db="EMBL/GenBank/DDBJ databases">
        <title>REHAB project genomes.</title>
        <authorList>
            <person name="Shaw L.P."/>
        </authorList>
    </citation>
    <scope>NUCLEOTIDE SEQUENCE [LARGE SCALE GENOMIC DNA]</scope>
    <source>
        <strain evidence="2 6">RHBSTW-00177</strain>
    </source>
</reference>
<dbReference type="EMBL" id="CP056794">
    <property type="protein sequence ID" value="QLY97664.1"/>
    <property type="molecule type" value="Genomic_DNA"/>
</dbReference>
<sequence length="115" mass="12920">MILYRLTKTRCQMSAWPEPGAKEAGVRRNSVGTEMVYLSGAASLMMLGTLVHLNASQLNDDFTLTGSTEVLDSQVMAFDIDMFHLGRMRRCFSRRKTMRPAFPERQGGTAWQDGL</sequence>
<evidence type="ECO:0000313" key="2">
    <source>
        <dbReference type="EMBL" id="QLY97664.1"/>
    </source>
</evidence>
<reference evidence="3 5" key="1">
    <citation type="submission" date="2019-01" db="EMBL/GenBank/DDBJ databases">
        <title>Genomic analysis of febrile catheter-associated UTI E. coli isolates.</title>
        <authorList>
            <person name="Potter R."/>
            <person name="Zou Z."/>
            <person name="Henderson J."/>
            <person name="Dantas G."/>
        </authorList>
    </citation>
    <scope>NUCLEOTIDE SEQUENCE [LARGE SCALE GENOMIC DNA]</scope>
    <source>
        <strain evidence="3 5">49_rectal</strain>
    </source>
</reference>
<gene>
    <name evidence="3" type="ORF">EPS97_06790</name>
    <name evidence="1" type="ORF">HEP30_024945</name>
    <name evidence="2" type="ORF">HV109_14185</name>
    <name evidence="4" type="ORF">KKS54_p00125</name>
</gene>
<accession>A0A1X1LKL8</accession>
<evidence type="ECO:0000313" key="3">
    <source>
        <dbReference type="EMBL" id="RXB32449.1"/>
    </source>
</evidence>
<evidence type="ECO:0000313" key="6">
    <source>
        <dbReference type="Proteomes" id="UP000512182"/>
    </source>
</evidence>
<geneLocation type="plasmid" evidence="4">
    <name>pEC32009-KPC2</name>
</geneLocation>
<dbReference type="EMBL" id="JABWMK020000085">
    <property type="protein sequence ID" value="MBB2469282.1"/>
    <property type="molecule type" value="Genomic_DNA"/>
</dbReference>
<evidence type="ECO:0000313" key="1">
    <source>
        <dbReference type="EMBL" id="MBB2469282.1"/>
    </source>
</evidence>
<dbReference type="Proteomes" id="UP000290652">
    <property type="component" value="Unassembled WGS sequence"/>
</dbReference>
<name>A0A1X1LKL8_ECOLX</name>
<keyword evidence="4" id="KW-0614">Plasmid</keyword>